<dbReference type="PANTHER" id="PTHR43774:SF1">
    <property type="entry name" value="PEPTIDE METHIONINE SULFOXIDE REDUCTASE MSRA 2"/>
    <property type="match status" value="1"/>
</dbReference>
<sequence>MTEKGYFALACFWKPDAQFGSQRGVLQTRVGYCGGTGPAPNYPKVNDHTEAVEVTYDPSILSYEDFLRLFWKFHDPCSCKKRQYMSAIFYTDEQQRKLAEGSKKHYESEIGKPVATQILPLNIFHEGEEYHQKYFLRTYHRNFYEELPKQNPVTSTRDARLNGYVSGHGNIEDMEKDENLSDLNEEQIQYVKKHMTGEDKPATIEPFVRTVIQVGWNFLKKAIGL</sequence>
<dbReference type="InterPro" id="IPR036509">
    <property type="entry name" value="Met_Sox_Rdtase_MsrA_sf"/>
</dbReference>
<evidence type="ECO:0000313" key="7">
    <source>
        <dbReference type="Proteomes" id="UP000887116"/>
    </source>
</evidence>
<comment type="caution">
    <text evidence="6">The sequence shown here is derived from an EMBL/GenBank/DDBJ whole genome shotgun (WGS) entry which is preliminary data.</text>
</comment>
<dbReference type="SUPFAM" id="SSF55068">
    <property type="entry name" value="Peptide methionine sulfoxide reductase"/>
    <property type="match status" value="1"/>
</dbReference>
<feature type="domain" description="Peptide methionine sulphoxide reductase MsrA" evidence="5">
    <location>
        <begin position="6"/>
        <end position="140"/>
    </location>
</feature>
<protein>
    <recommendedName>
        <fullName evidence="2">peptide-methionine (S)-S-oxide reductase</fullName>
        <ecNumber evidence="2">1.8.4.11</ecNumber>
    </recommendedName>
    <alternativeName>
        <fullName evidence="4">Peptide-methionine (S)-S-oxide reductase</fullName>
    </alternativeName>
</protein>
<dbReference type="Pfam" id="PF01625">
    <property type="entry name" value="PMSR"/>
    <property type="match status" value="1"/>
</dbReference>
<dbReference type="GO" id="GO:0008113">
    <property type="term" value="F:peptide-methionine (S)-S-oxide reductase activity"/>
    <property type="evidence" value="ECO:0007669"/>
    <property type="project" value="UniProtKB-EC"/>
</dbReference>
<dbReference type="Proteomes" id="UP000887116">
    <property type="component" value="Unassembled WGS sequence"/>
</dbReference>
<organism evidence="6 7">
    <name type="scientific">Trichonephila clavata</name>
    <name type="common">Joro spider</name>
    <name type="synonym">Nephila clavata</name>
    <dbReference type="NCBI Taxonomy" id="2740835"/>
    <lineage>
        <taxon>Eukaryota</taxon>
        <taxon>Metazoa</taxon>
        <taxon>Ecdysozoa</taxon>
        <taxon>Arthropoda</taxon>
        <taxon>Chelicerata</taxon>
        <taxon>Arachnida</taxon>
        <taxon>Araneae</taxon>
        <taxon>Araneomorphae</taxon>
        <taxon>Entelegynae</taxon>
        <taxon>Araneoidea</taxon>
        <taxon>Nephilidae</taxon>
        <taxon>Trichonephila</taxon>
    </lineage>
</organism>
<dbReference type="EMBL" id="BMAO01036931">
    <property type="protein sequence ID" value="GFR14123.1"/>
    <property type="molecule type" value="Genomic_DNA"/>
</dbReference>
<dbReference type="EC" id="1.8.4.11" evidence="2"/>
<comment type="similarity">
    <text evidence="1">Belongs to the MsrA Met sulfoxide reductase family.</text>
</comment>
<evidence type="ECO:0000259" key="5">
    <source>
        <dbReference type="Pfam" id="PF01625"/>
    </source>
</evidence>
<evidence type="ECO:0000256" key="4">
    <source>
        <dbReference type="ARBA" id="ARBA00030643"/>
    </source>
</evidence>
<proteinExistence type="inferred from homology"/>
<dbReference type="Gene3D" id="3.30.1060.10">
    <property type="entry name" value="Peptide methionine sulphoxide reductase MsrA"/>
    <property type="match status" value="1"/>
</dbReference>
<reference evidence="6" key="1">
    <citation type="submission" date="2020-07" db="EMBL/GenBank/DDBJ databases">
        <title>Multicomponent nature underlies the extraordinary mechanical properties of spider dragline silk.</title>
        <authorList>
            <person name="Kono N."/>
            <person name="Nakamura H."/>
            <person name="Mori M."/>
            <person name="Yoshida Y."/>
            <person name="Ohtoshi R."/>
            <person name="Malay A.D."/>
            <person name="Moran D.A.P."/>
            <person name="Tomita M."/>
            <person name="Numata K."/>
            <person name="Arakawa K."/>
        </authorList>
    </citation>
    <scope>NUCLEOTIDE SEQUENCE</scope>
</reference>
<keyword evidence="3" id="KW-0560">Oxidoreductase</keyword>
<evidence type="ECO:0000256" key="2">
    <source>
        <dbReference type="ARBA" id="ARBA00012502"/>
    </source>
</evidence>
<evidence type="ECO:0000256" key="1">
    <source>
        <dbReference type="ARBA" id="ARBA00005591"/>
    </source>
</evidence>
<evidence type="ECO:0000313" key="6">
    <source>
        <dbReference type="EMBL" id="GFR14123.1"/>
    </source>
</evidence>
<accession>A0A8X6J7W6</accession>
<evidence type="ECO:0000256" key="3">
    <source>
        <dbReference type="ARBA" id="ARBA00023002"/>
    </source>
</evidence>
<dbReference type="HAMAP" id="MF_01401">
    <property type="entry name" value="MsrA"/>
    <property type="match status" value="1"/>
</dbReference>
<dbReference type="OrthoDB" id="77405at2759"/>
<gene>
    <name evidence="6" type="primary">Eip71CD</name>
    <name evidence="6" type="ORF">TNCT_634461</name>
</gene>
<keyword evidence="7" id="KW-1185">Reference proteome</keyword>
<dbReference type="NCBIfam" id="TIGR00401">
    <property type="entry name" value="msrA"/>
    <property type="match status" value="1"/>
</dbReference>
<dbReference type="AlphaFoldDB" id="A0A8X6J7W6"/>
<name>A0A8X6J7W6_TRICU</name>
<dbReference type="InterPro" id="IPR002569">
    <property type="entry name" value="Met_Sox_Rdtase_MsrA_dom"/>
</dbReference>
<dbReference type="PANTHER" id="PTHR43774">
    <property type="entry name" value="PEPTIDE METHIONINE SULFOXIDE REDUCTASE"/>
    <property type="match status" value="1"/>
</dbReference>